<evidence type="ECO:0000256" key="13">
    <source>
        <dbReference type="SAM" id="MobiDB-lite"/>
    </source>
</evidence>
<keyword evidence="3" id="KW-0677">Repeat</keyword>
<evidence type="ECO:0000313" key="15">
    <source>
        <dbReference type="EMBL" id="KAJ8788175.1"/>
    </source>
</evidence>
<organism evidence="15 16">
    <name type="scientific">Eschrichtius robustus</name>
    <name type="common">California gray whale</name>
    <name type="synonym">Eschrichtius gibbosus</name>
    <dbReference type="NCBI Taxonomy" id="9764"/>
    <lineage>
        <taxon>Eukaryota</taxon>
        <taxon>Metazoa</taxon>
        <taxon>Chordata</taxon>
        <taxon>Craniata</taxon>
        <taxon>Vertebrata</taxon>
        <taxon>Euteleostomi</taxon>
        <taxon>Mammalia</taxon>
        <taxon>Eutheria</taxon>
        <taxon>Laurasiatheria</taxon>
        <taxon>Artiodactyla</taxon>
        <taxon>Whippomorpha</taxon>
        <taxon>Cetacea</taxon>
        <taxon>Mysticeti</taxon>
        <taxon>Eschrichtiidae</taxon>
        <taxon>Eschrichtius</taxon>
    </lineage>
</organism>
<dbReference type="AlphaFoldDB" id="A0AB34HBP7"/>
<evidence type="ECO:0000256" key="1">
    <source>
        <dbReference type="ARBA" id="ARBA00022490"/>
    </source>
</evidence>
<dbReference type="PANTHER" id="PTHR45984">
    <property type="entry name" value="RNA (RNA) POLYMERASE II ASSOCIATED PROTEIN HOMOLOG"/>
    <property type="match status" value="1"/>
</dbReference>
<keyword evidence="16" id="KW-1185">Reference proteome</keyword>
<keyword evidence="7" id="KW-0342">GTP-binding</keyword>
<reference evidence="15 16" key="1">
    <citation type="submission" date="2022-11" db="EMBL/GenBank/DDBJ databases">
        <title>Whole genome sequence of Eschrichtius robustus ER-17-0199.</title>
        <authorList>
            <person name="Bruniche-Olsen A."/>
            <person name="Black A.N."/>
            <person name="Fields C.J."/>
            <person name="Walden K."/>
            <person name="Dewoody J.A."/>
        </authorList>
    </citation>
    <scope>NUCLEOTIDE SEQUENCE [LARGE SCALE GENOMIC DNA]</scope>
    <source>
        <strain evidence="15">ER-17-0199</strain>
        <tissue evidence="15">Blubber</tissue>
    </source>
</reference>
<dbReference type="GO" id="GO:0120293">
    <property type="term" value="C:dynein axonemal particle"/>
    <property type="evidence" value="ECO:0007669"/>
    <property type="project" value="UniProtKB-SubCell"/>
</dbReference>
<keyword evidence="1" id="KW-0963">Cytoplasm</keyword>
<evidence type="ECO:0000256" key="5">
    <source>
        <dbReference type="ARBA" id="ARBA00022801"/>
    </source>
</evidence>
<dbReference type="PANTHER" id="PTHR45984:SF3">
    <property type="entry name" value="SPERM-ASSOCIATED ANTIGEN 1"/>
    <property type="match status" value="1"/>
</dbReference>
<keyword evidence="2" id="KW-0597">Phosphoprotein</keyword>
<name>A0AB34HBP7_ESCRO</name>
<dbReference type="Pfam" id="PF13181">
    <property type="entry name" value="TPR_8"/>
    <property type="match status" value="1"/>
</dbReference>
<evidence type="ECO:0000256" key="11">
    <source>
        <dbReference type="ARBA" id="ARBA00078759"/>
    </source>
</evidence>
<dbReference type="SUPFAM" id="SSF48452">
    <property type="entry name" value="TPR-like"/>
    <property type="match status" value="2"/>
</dbReference>
<gene>
    <name evidence="15" type="ORF">J1605_005474</name>
</gene>
<evidence type="ECO:0000256" key="6">
    <source>
        <dbReference type="ARBA" id="ARBA00022803"/>
    </source>
</evidence>
<feature type="compositionally biased region" description="Low complexity" evidence="13">
    <location>
        <begin position="24"/>
        <end position="36"/>
    </location>
</feature>
<keyword evidence="5" id="KW-0378">Hydrolase</keyword>
<keyword evidence="4" id="KW-0547">Nucleotide-binding</keyword>
<evidence type="ECO:0000256" key="2">
    <source>
        <dbReference type="ARBA" id="ARBA00022553"/>
    </source>
</evidence>
<evidence type="ECO:0000256" key="4">
    <source>
        <dbReference type="ARBA" id="ARBA00022741"/>
    </source>
</evidence>
<feature type="region of interest" description="Disordered" evidence="13">
    <location>
        <begin position="439"/>
        <end position="481"/>
    </location>
</feature>
<evidence type="ECO:0000256" key="10">
    <source>
        <dbReference type="ARBA" id="ARBA00074862"/>
    </source>
</evidence>
<feature type="compositionally biased region" description="Pro residues" evidence="13">
    <location>
        <begin position="100"/>
        <end position="119"/>
    </location>
</feature>
<feature type="compositionally biased region" description="Basic and acidic residues" evidence="13">
    <location>
        <begin position="439"/>
        <end position="455"/>
    </location>
</feature>
<dbReference type="GO" id="GO:0005829">
    <property type="term" value="C:cytosol"/>
    <property type="evidence" value="ECO:0007669"/>
    <property type="project" value="TreeGrafter"/>
</dbReference>
<dbReference type="PROSITE" id="PS50005">
    <property type="entry name" value="TPR"/>
    <property type="match status" value="1"/>
</dbReference>
<dbReference type="FunFam" id="1.25.40.10:FF:000375">
    <property type="entry name" value="Sperm associated antigen 1"/>
    <property type="match status" value="1"/>
</dbReference>
<feature type="region of interest" description="Disordered" evidence="13">
    <location>
        <begin position="21"/>
        <end position="126"/>
    </location>
</feature>
<dbReference type="GO" id="GO:0016787">
    <property type="term" value="F:hydrolase activity"/>
    <property type="evidence" value="ECO:0007669"/>
    <property type="project" value="UniProtKB-KW"/>
</dbReference>
<proteinExistence type="predicted"/>
<keyword evidence="6 12" id="KW-0802">TPR repeat</keyword>
<comment type="caution">
    <text evidence="15">The sequence shown here is derived from an EMBL/GenBank/DDBJ whole genome shotgun (WGS) entry which is preliminary data.</text>
</comment>
<evidence type="ECO:0000256" key="7">
    <source>
        <dbReference type="ARBA" id="ARBA00023134"/>
    </source>
</evidence>
<dbReference type="SMART" id="SM00028">
    <property type="entry name" value="TPR"/>
    <property type="match status" value="6"/>
</dbReference>
<dbReference type="GO" id="GO:0007338">
    <property type="term" value="P:single fertilization"/>
    <property type="evidence" value="ECO:0007669"/>
    <property type="project" value="UniProtKB-KW"/>
</dbReference>
<dbReference type="Proteomes" id="UP001159641">
    <property type="component" value="Unassembled WGS sequence"/>
</dbReference>
<accession>A0AB34HBP7</accession>
<feature type="repeat" description="TPR" evidence="12">
    <location>
        <begin position="338"/>
        <end position="371"/>
    </location>
</feature>
<evidence type="ECO:0000256" key="8">
    <source>
        <dbReference type="ARBA" id="ARBA00023279"/>
    </source>
</evidence>
<protein>
    <recommendedName>
        <fullName evidence="10">Sperm-associated antigen 1</fullName>
    </recommendedName>
    <alternativeName>
        <fullName evidence="11">Infertility-related sperm protein Spag-1</fullName>
    </alternativeName>
</protein>
<dbReference type="InterPro" id="IPR011990">
    <property type="entry name" value="TPR-like_helical_dom_sf"/>
</dbReference>
<dbReference type="Pfam" id="PF00515">
    <property type="entry name" value="TPR_1"/>
    <property type="match status" value="1"/>
</dbReference>
<dbReference type="GO" id="GO:0005525">
    <property type="term" value="F:GTP binding"/>
    <property type="evidence" value="ECO:0007669"/>
    <property type="project" value="UniProtKB-KW"/>
</dbReference>
<dbReference type="FunFam" id="1.25.40.10:FF:000221">
    <property type="entry name" value="Mitochondrial import receptor subunit TOM34"/>
    <property type="match status" value="1"/>
</dbReference>
<dbReference type="InterPro" id="IPR025986">
    <property type="entry name" value="RPAP3-like_C"/>
</dbReference>
<dbReference type="InterPro" id="IPR019734">
    <property type="entry name" value="TPR_rpt"/>
</dbReference>
<dbReference type="EMBL" id="JAIQCJ010001647">
    <property type="protein sequence ID" value="KAJ8788175.1"/>
    <property type="molecule type" value="Genomic_DNA"/>
</dbReference>
<evidence type="ECO:0000256" key="9">
    <source>
        <dbReference type="ARBA" id="ARBA00024190"/>
    </source>
</evidence>
<dbReference type="Gene3D" id="1.25.40.10">
    <property type="entry name" value="Tetratricopeptide repeat domain"/>
    <property type="match status" value="2"/>
</dbReference>
<evidence type="ECO:0000256" key="3">
    <source>
        <dbReference type="ARBA" id="ARBA00022737"/>
    </source>
</evidence>
<dbReference type="InterPro" id="IPR051982">
    <property type="entry name" value="CiliaryAsmbly_MitoImport"/>
</dbReference>
<keyword evidence="8" id="KW-0278">Fertilization</keyword>
<evidence type="ECO:0000313" key="16">
    <source>
        <dbReference type="Proteomes" id="UP001159641"/>
    </source>
</evidence>
<feature type="domain" description="RNA-polymerase II-associated protein 3-like C-terminal" evidence="14">
    <location>
        <begin position="484"/>
        <end position="571"/>
    </location>
</feature>
<evidence type="ECO:0000259" key="14">
    <source>
        <dbReference type="Pfam" id="PF13877"/>
    </source>
</evidence>
<sequence length="572" mass="62757">METSVLRHLKGIPVMVSRYKEAAEPAPAGRAAEPRAIGNIQKKLTGKSEGGGRPERAAPRRGRAPEAGADKRNRPRAPATAGGASRHPGGRRGAEDPASSAPPGPGASPGRGAPPPPPASAALVGPAGLKSQGNELFKNRQFAEAALRYSAAIAQLEPAGSGSADDLSILYSNRAACYLKDGNCSGCIQDCNRALELHPFSIKPLLRQAMAYETLEQYQKAYVDYKTVLQIDCGIQIANDSVNRITKILMALDGPSWREKLSPIPAVPTSAPLRAWRPVAETPPDQVGDSCSHHQPGITDEKMFKTLKEEGNQCVKDKNYKDALSKYSECLKINNKECAIYTNRALCYLKLGQFEEAKQGCDQALQIDLSNVTACYRRALAHKGLKNYQKSLNDLHKVLLLDPNIIEAKMELEEVTRILNVHDNAASFNKEKERRKVEIQEVNEGRREQPERTSEDVSTDSRASEKGDTSNGPREFYEKLPIPKPNNAYEVGQVINAVSTRKDKEACAHLLAITEPKDLPVSLSNKPEGDTFLLLIQSLKNNLIDKDPSLVYQHLLYLSKAERFKMMLTHLD</sequence>
<evidence type="ECO:0000256" key="12">
    <source>
        <dbReference type="PROSITE-ProRule" id="PRU00339"/>
    </source>
</evidence>
<comment type="subcellular location">
    <subcellularLocation>
        <location evidence="9">Dynein axonemal particle</location>
    </subcellularLocation>
</comment>
<dbReference type="Pfam" id="PF13877">
    <property type="entry name" value="RPAP3_C"/>
    <property type="match status" value="1"/>
</dbReference>